<organism evidence="1 2">
    <name type="scientific">Pseudocercospora fijiensis (strain CIRAD86)</name>
    <name type="common">Black leaf streak disease fungus</name>
    <name type="synonym">Mycosphaerella fijiensis</name>
    <dbReference type="NCBI Taxonomy" id="383855"/>
    <lineage>
        <taxon>Eukaryota</taxon>
        <taxon>Fungi</taxon>
        <taxon>Dikarya</taxon>
        <taxon>Ascomycota</taxon>
        <taxon>Pezizomycotina</taxon>
        <taxon>Dothideomycetes</taxon>
        <taxon>Dothideomycetidae</taxon>
        <taxon>Mycosphaerellales</taxon>
        <taxon>Mycosphaerellaceae</taxon>
        <taxon>Pseudocercospora</taxon>
    </lineage>
</organism>
<dbReference type="HOGENOM" id="CLU_1687449_0_0_1"/>
<sequence>MVMEISDPPSALFASSLPFRGAFDFFRDEVAVAGGDVADDGLHELPFLPLSIDSCNIAFHSSFFHEEKLRPGVCFMILSSSRHGPPSVEGAGYLKTSTRPRPRKAFAAPHSAGFCNGEARRCQWNSGQSVVVSVSHLVRELSIEYRKVQYQHDLRD</sequence>
<name>M2ZXY4_PSEFD</name>
<proteinExistence type="predicted"/>
<gene>
    <name evidence="1" type="ORF">MYCFIDRAFT_172883</name>
</gene>
<dbReference type="AlphaFoldDB" id="M2ZXY4"/>
<protein>
    <submittedName>
        <fullName evidence="1">Uncharacterized protein</fullName>
    </submittedName>
</protein>
<dbReference type="EMBL" id="KB446557">
    <property type="protein sequence ID" value="EME83804.1"/>
    <property type="molecule type" value="Genomic_DNA"/>
</dbReference>
<dbReference type="VEuPathDB" id="FungiDB:MYCFIDRAFT_172883"/>
<evidence type="ECO:0000313" key="1">
    <source>
        <dbReference type="EMBL" id="EME83804.1"/>
    </source>
</evidence>
<reference evidence="1 2" key="1">
    <citation type="journal article" date="2012" name="PLoS Pathog.">
        <title>Diverse lifestyles and strategies of plant pathogenesis encoded in the genomes of eighteen Dothideomycetes fungi.</title>
        <authorList>
            <person name="Ohm R.A."/>
            <person name="Feau N."/>
            <person name="Henrissat B."/>
            <person name="Schoch C.L."/>
            <person name="Horwitz B.A."/>
            <person name="Barry K.W."/>
            <person name="Condon B.J."/>
            <person name="Copeland A.C."/>
            <person name="Dhillon B."/>
            <person name="Glaser F."/>
            <person name="Hesse C.N."/>
            <person name="Kosti I."/>
            <person name="LaButti K."/>
            <person name="Lindquist E.A."/>
            <person name="Lucas S."/>
            <person name="Salamov A.A."/>
            <person name="Bradshaw R.E."/>
            <person name="Ciuffetti L."/>
            <person name="Hamelin R.C."/>
            <person name="Kema G.H.J."/>
            <person name="Lawrence C."/>
            <person name="Scott J.A."/>
            <person name="Spatafora J.W."/>
            <person name="Turgeon B.G."/>
            <person name="de Wit P.J.G.M."/>
            <person name="Zhong S."/>
            <person name="Goodwin S.B."/>
            <person name="Grigoriev I.V."/>
        </authorList>
    </citation>
    <scope>NUCLEOTIDE SEQUENCE [LARGE SCALE GENOMIC DNA]</scope>
    <source>
        <strain evidence="1 2">CIRAD86</strain>
    </source>
</reference>
<dbReference type="KEGG" id="pfj:MYCFIDRAFT_172883"/>
<keyword evidence="2" id="KW-1185">Reference proteome</keyword>
<dbReference type="RefSeq" id="XP_007924444.1">
    <property type="nucleotide sequence ID" value="XM_007926253.1"/>
</dbReference>
<dbReference type="GeneID" id="19332881"/>
<evidence type="ECO:0000313" key="2">
    <source>
        <dbReference type="Proteomes" id="UP000016932"/>
    </source>
</evidence>
<accession>M2ZXY4</accession>
<dbReference type="Proteomes" id="UP000016932">
    <property type="component" value="Unassembled WGS sequence"/>
</dbReference>